<evidence type="ECO:0000313" key="3">
    <source>
        <dbReference type="Proteomes" id="UP000706580"/>
    </source>
</evidence>
<keyword evidence="3" id="KW-1185">Reference proteome</keyword>
<reference evidence="2 3" key="1">
    <citation type="submission" date="2020-11" db="EMBL/GenBank/DDBJ databases">
        <title>Draft Genome of Enterobacter sp. strain EMC7.</title>
        <authorList>
            <person name="Barman P."/>
            <person name="Sinha S."/>
            <person name="Sen S."/>
            <person name="Chakraborty R."/>
        </authorList>
    </citation>
    <scope>NUCLEOTIDE SEQUENCE [LARGE SCALE GENOMIC DNA]</scope>
    <source>
        <strain evidence="2 3">EMC7</strain>
    </source>
</reference>
<sequence length="82" mass="9603">MKRAIGKKELMNMVPLSWSTIGRLEAAGKFPKRWYITDRRCAWNGDEIERWLDERQANSPAEFAGKKPPLEQRVYRPVSKDP</sequence>
<evidence type="ECO:0000313" key="2">
    <source>
        <dbReference type="EMBL" id="MBZ0060135.1"/>
    </source>
</evidence>
<dbReference type="RefSeq" id="WP_223075588.1">
    <property type="nucleotide sequence ID" value="NZ_JADMNK010000014.1"/>
</dbReference>
<protein>
    <submittedName>
        <fullName evidence="2">AlpA family phage regulatory protein</fullName>
    </submittedName>
</protein>
<name>A0ABS7S0V6_9ENTR</name>
<gene>
    <name evidence="2" type="ORF">ITX56_20525</name>
</gene>
<proteinExistence type="predicted"/>
<comment type="caution">
    <text evidence="2">The sequence shown here is derived from an EMBL/GenBank/DDBJ whole genome shotgun (WGS) entry which is preliminary data.</text>
</comment>
<dbReference type="EMBL" id="JADMNK010000014">
    <property type="protein sequence ID" value="MBZ0060135.1"/>
    <property type="molecule type" value="Genomic_DNA"/>
</dbReference>
<feature type="compositionally biased region" description="Basic and acidic residues" evidence="1">
    <location>
        <begin position="64"/>
        <end position="82"/>
    </location>
</feature>
<dbReference type="Proteomes" id="UP000706580">
    <property type="component" value="Unassembled WGS sequence"/>
</dbReference>
<dbReference type="Pfam" id="PF05930">
    <property type="entry name" value="Phage_AlpA"/>
    <property type="match status" value="1"/>
</dbReference>
<organism evidence="2 3">
    <name type="scientific">Leclercia barmai</name>
    <dbReference type="NCBI Taxonomy" id="2785629"/>
    <lineage>
        <taxon>Bacteria</taxon>
        <taxon>Pseudomonadati</taxon>
        <taxon>Pseudomonadota</taxon>
        <taxon>Gammaproteobacteria</taxon>
        <taxon>Enterobacterales</taxon>
        <taxon>Enterobacteriaceae</taxon>
        <taxon>Leclercia</taxon>
    </lineage>
</organism>
<feature type="region of interest" description="Disordered" evidence="1">
    <location>
        <begin position="59"/>
        <end position="82"/>
    </location>
</feature>
<evidence type="ECO:0000256" key="1">
    <source>
        <dbReference type="SAM" id="MobiDB-lite"/>
    </source>
</evidence>
<accession>A0ABS7S0V6</accession>
<dbReference type="InterPro" id="IPR010260">
    <property type="entry name" value="AlpA"/>
</dbReference>